<reference evidence="4 5" key="1">
    <citation type="submission" date="2015-09" db="EMBL/GenBank/DDBJ databases">
        <title>Draft genome of the parasitic nematode Teladorsagia circumcincta isolate WARC Sus (inbred).</title>
        <authorList>
            <person name="Mitreva M."/>
        </authorList>
    </citation>
    <scope>NUCLEOTIDE SEQUENCE [LARGE SCALE GENOMIC DNA]</scope>
    <source>
        <strain evidence="4 5">S</strain>
    </source>
</reference>
<dbReference type="PANTHER" id="PTHR45827:SF1">
    <property type="entry name" value="SORTING NEXIN"/>
    <property type="match status" value="1"/>
</dbReference>
<accession>A0A2G9UHY2</accession>
<keyword evidence="5" id="KW-1185">Reference proteome</keyword>
<dbReference type="SMART" id="SM00326">
    <property type="entry name" value="SH3"/>
    <property type="match status" value="1"/>
</dbReference>
<dbReference type="GO" id="GO:0006897">
    <property type="term" value="P:endocytosis"/>
    <property type="evidence" value="ECO:0007669"/>
    <property type="project" value="TreeGrafter"/>
</dbReference>
<dbReference type="Gene3D" id="2.30.30.40">
    <property type="entry name" value="SH3 Domains"/>
    <property type="match status" value="1"/>
</dbReference>
<protein>
    <submittedName>
        <fullName evidence="4">SH3 domain protein</fullName>
    </submittedName>
</protein>
<feature type="domain" description="SH3" evidence="3">
    <location>
        <begin position="44"/>
        <end position="106"/>
    </location>
</feature>
<dbReference type="Proteomes" id="UP000230423">
    <property type="component" value="Unassembled WGS sequence"/>
</dbReference>
<evidence type="ECO:0000256" key="2">
    <source>
        <dbReference type="PROSITE-ProRule" id="PRU00192"/>
    </source>
</evidence>
<evidence type="ECO:0000256" key="1">
    <source>
        <dbReference type="ARBA" id="ARBA00022443"/>
    </source>
</evidence>
<dbReference type="PRINTS" id="PR00452">
    <property type="entry name" value="SH3DOMAIN"/>
</dbReference>
<dbReference type="PANTHER" id="PTHR45827">
    <property type="entry name" value="SORTING NEXIN"/>
    <property type="match status" value="1"/>
</dbReference>
<dbReference type="InterPro" id="IPR036028">
    <property type="entry name" value="SH3-like_dom_sf"/>
</dbReference>
<proteinExistence type="predicted"/>
<evidence type="ECO:0000313" key="4">
    <source>
        <dbReference type="EMBL" id="PIO69858.1"/>
    </source>
</evidence>
<sequence>MASETISVSIGLKTQFANSHGMWRASDNKCSQSFRLGQDVWPERMSSQVKAEYDFEAQPGTGEMSITAGEILTVVRPNVEGGWMEGSNSRGQVGLFPESYVVPYYGAPPSVPPKVKHRQEAENHTFRINRAYSDKVFHCPKDVAVAFTPENKITCYNDGLARLMCSLMKDECVAYPKLLTHS</sequence>
<name>A0A2G9UHY2_TELCI</name>
<dbReference type="GO" id="GO:0097320">
    <property type="term" value="P:plasma membrane tubulation"/>
    <property type="evidence" value="ECO:0007669"/>
    <property type="project" value="TreeGrafter"/>
</dbReference>
<dbReference type="PROSITE" id="PS50002">
    <property type="entry name" value="SH3"/>
    <property type="match status" value="1"/>
</dbReference>
<dbReference type="AlphaFoldDB" id="A0A2G9UHY2"/>
<evidence type="ECO:0000313" key="5">
    <source>
        <dbReference type="Proteomes" id="UP000230423"/>
    </source>
</evidence>
<dbReference type="GO" id="GO:0035091">
    <property type="term" value="F:phosphatidylinositol binding"/>
    <property type="evidence" value="ECO:0007669"/>
    <property type="project" value="TreeGrafter"/>
</dbReference>
<dbReference type="SUPFAM" id="SSF50044">
    <property type="entry name" value="SH3-domain"/>
    <property type="match status" value="1"/>
</dbReference>
<dbReference type="GO" id="GO:0005886">
    <property type="term" value="C:plasma membrane"/>
    <property type="evidence" value="ECO:0007669"/>
    <property type="project" value="TreeGrafter"/>
</dbReference>
<dbReference type="InterPro" id="IPR001452">
    <property type="entry name" value="SH3_domain"/>
</dbReference>
<dbReference type="OrthoDB" id="10254720at2759"/>
<keyword evidence="1 2" id="KW-0728">SH3 domain</keyword>
<evidence type="ECO:0000259" key="3">
    <source>
        <dbReference type="PROSITE" id="PS50002"/>
    </source>
</evidence>
<dbReference type="Pfam" id="PF14604">
    <property type="entry name" value="SH3_9"/>
    <property type="match status" value="1"/>
</dbReference>
<dbReference type="GO" id="GO:0031410">
    <property type="term" value="C:cytoplasmic vesicle"/>
    <property type="evidence" value="ECO:0007669"/>
    <property type="project" value="TreeGrafter"/>
</dbReference>
<dbReference type="CDD" id="cd11763">
    <property type="entry name" value="SH3_SNX9_like"/>
    <property type="match status" value="1"/>
</dbReference>
<dbReference type="GO" id="GO:0016197">
    <property type="term" value="P:endosomal transport"/>
    <property type="evidence" value="ECO:0007669"/>
    <property type="project" value="TreeGrafter"/>
</dbReference>
<organism evidence="4 5">
    <name type="scientific">Teladorsagia circumcincta</name>
    <name type="common">Brown stomach worm</name>
    <name type="synonym">Ostertagia circumcincta</name>
    <dbReference type="NCBI Taxonomy" id="45464"/>
    <lineage>
        <taxon>Eukaryota</taxon>
        <taxon>Metazoa</taxon>
        <taxon>Ecdysozoa</taxon>
        <taxon>Nematoda</taxon>
        <taxon>Chromadorea</taxon>
        <taxon>Rhabditida</taxon>
        <taxon>Rhabditina</taxon>
        <taxon>Rhabditomorpha</taxon>
        <taxon>Strongyloidea</taxon>
        <taxon>Trichostrongylidae</taxon>
        <taxon>Teladorsagia</taxon>
    </lineage>
</organism>
<dbReference type="EMBL" id="KZ346490">
    <property type="protein sequence ID" value="PIO69858.1"/>
    <property type="molecule type" value="Genomic_DNA"/>
</dbReference>
<gene>
    <name evidence="4" type="ORF">TELCIR_08308</name>
</gene>